<dbReference type="AlphaFoldDB" id="A0A1M6ES72"/>
<dbReference type="InterPro" id="IPR035986">
    <property type="entry name" value="PKD_dom_sf"/>
</dbReference>
<evidence type="ECO:0000256" key="1">
    <source>
        <dbReference type="SAM" id="Phobius"/>
    </source>
</evidence>
<dbReference type="Proteomes" id="UP000184488">
    <property type="component" value="Unassembled WGS sequence"/>
</dbReference>
<feature type="transmembrane region" description="Helical" evidence="1">
    <location>
        <begin position="20"/>
        <end position="39"/>
    </location>
</feature>
<keyword evidence="1" id="KW-0812">Transmembrane</keyword>
<dbReference type="InterPro" id="IPR000601">
    <property type="entry name" value="PKD_dom"/>
</dbReference>
<gene>
    <name evidence="3" type="ORF">SAMN05444363_1924</name>
</gene>
<protein>
    <submittedName>
        <fullName evidence="3">PKD domain-containing protein</fullName>
    </submittedName>
</protein>
<dbReference type="SUPFAM" id="SSF49299">
    <property type="entry name" value="PKD domain"/>
    <property type="match status" value="2"/>
</dbReference>
<organism evidence="3 4">
    <name type="scientific">Flavobacterium terrae</name>
    <dbReference type="NCBI Taxonomy" id="415425"/>
    <lineage>
        <taxon>Bacteria</taxon>
        <taxon>Pseudomonadati</taxon>
        <taxon>Bacteroidota</taxon>
        <taxon>Flavobacteriia</taxon>
        <taxon>Flavobacteriales</taxon>
        <taxon>Flavobacteriaceae</taxon>
        <taxon>Flavobacterium</taxon>
    </lineage>
</organism>
<keyword evidence="1" id="KW-0472">Membrane</keyword>
<keyword evidence="4" id="KW-1185">Reference proteome</keyword>
<feature type="domain" description="PKD" evidence="2">
    <location>
        <begin position="128"/>
        <end position="206"/>
    </location>
</feature>
<evidence type="ECO:0000259" key="2">
    <source>
        <dbReference type="PROSITE" id="PS50093"/>
    </source>
</evidence>
<dbReference type="EMBL" id="FQZI01000003">
    <property type="protein sequence ID" value="SHI88229.1"/>
    <property type="molecule type" value="Genomic_DNA"/>
</dbReference>
<dbReference type="Pfam" id="PF18911">
    <property type="entry name" value="PKD_4"/>
    <property type="match status" value="2"/>
</dbReference>
<dbReference type="RefSeq" id="WP_073310816.1">
    <property type="nucleotide sequence ID" value="NZ_FQZI01000003.1"/>
</dbReference>
<sequence length="358" mass="41017">MNRGLRSLQNLLINFDYRILALFISLMIIGSIFFFTKAINTVDCENSTFYVVAKNRLEGETIEFFNETPNASTWKWDFGDGSKNAFDKNTTHIYKKSGKYRVTLTINDNCITYKDVVIKSVGDLSKRIRVPEIIAPTVVRVGEEVIFDYYYNGTDIFSWEWSFGESSRLDNTDSNPTHIYRTPGVKKITLIINGNINSITSKTILVKPKEQALTQAYAEDVEIKPLKLRRGPAQIDPAEEFAMTLPVVPPSSKKKHKESQKNNNTAPSISEEQFELLLHQVAKQSKTKDDFGNFLCEDYKIPVLINDSKIMPFDEFCKKLIGKTLKISKIRLTTNDNNCIINVEITYKIKKHLIWIND</sequence>
<name>A0A1M6ES72_9FLAO</name>
<dbReference type="PROSITE" id="PS50093">
    <property type="entry name" value="PKD"/>
    <property type="match status" value="2"/>
</dbReference>
<dbReference type="OrthoDB" id="1491323at2"/>
<reference evidence="4" key="1">
    <citation type="submission" date="2016-11" db="EMBL/GenBank/DDBJ databases">
        <authorList>
            <person name="Varghese N."/>
            <person name="Submissions S."/>
        </authorList>
    </citation>
    <scope>NUCLEOTIDE SEQUENCE [LARGE SCALE GENOMIC DNA]</scope>
    <source>
        <strain evidence="4">DSM 18829</strain>
    </source>
</reference>
<proteinExistence type="predicted"/>
<dbReference type="InterPro" id="IPR022409">
    <property type="entry name" value="PKD/Chitinase_dom"/>
</dbReference>
<feature type="domain" description="PKD" evidence="2">
    <location>
        <begin position="68"/>
        <end position="109"/>
    </location>
</feature>
<keyword evidence="1" id="KW-1133">Transmembrane helix</keyword>
<accession>A0A1M6ES72</accession>
<dbReference type="STRING" id="415425.SAMN05444363_1924"/>
<evidence type="ECO:0000313" key="4">
    <source>
        <dbReference type="Proteomes" id="UP000184488"/>
    </source>
</evidence>
<dbReference type="SMART" id="SM00089">
    <property type="entry name" value="PKD"/>
    <property type="match status" value="2"/>
</dbReference>
<dbReference type="Gene3D" id="2.60.40.10">
    <property type="entry name" value="Immunoglobulins"/>
    <property type="match status" value="2"/>
</dbReference>
<dbReference type="CDD" id="cd00146">
    <property type="entry name" value="PKD"/>
    <property type="match status" value="2"/>
</dbReference>
<dbReference type="InterPro" id="IPR013783">
    <property type="entry name" value="Ig-like_fold"/>
</dbReference>
<evidence type="ECO:0000313" key="3">
    <source>
        <dbReference type="EMBL" id="SHI88229.1"/>
    </source>
</evidence>